<sequence>MCLHSKPVSLNHCLVQLRISKGSPPGVITIGLDLAYGSEIPQEFRRAHARSHRGVRRLGQFNPRAHISFFAVYRCTECVIGEASLGISETQRNGLYLPHSVEHTHGSPSEWNPRRHTQDKQKMDILWFFIELNKSYVWYKLVQVVSDSPQRLRAHGGVSWVYPVTPAPDSACTRAEIWHRKYSSPYSIVVYITLPYLFVAEYPSDIHTAAPGKIGAQTGLAHYSGLSSSIYSVPNLASESVSLKRHGLLRAWRVNARGMGRVRLGIRTTKESRMGLTEYVRFLHESSFVSGRSGLSRGAENNVPGICLPSKSLILKGFVSCKRRTSRRDELTCQTSWDGEVATEIFPASGAKASIRRKANEAMSVNVGEGQDKKELCLTNGM</sequence>
<protein>
    <submittedName>
        <fullName evidence="1">Uncharacterized protein</fullName>
    </submittedName>
</protein>
<dbReference type="AlphaFoldDB" id="A0A8H6HVW1"/>
<gene>
    <name evidence="1" type="ORF">DFP72DRAFT_849272</name>
</gene>
<dbReference type="EMBL" id="JACGCI010000040">
    <property type="protein sequence ID" value="KAF6753267.1"/>
    <property type="molecule type" value="Genomic_DNA"/>
</dbReference>
<dbReference type="Proteomes" id="UP000521943">
    <property type="component" value="Unassembled WGS sequence"/>
</dbReference>
<evidence type="ECO:0000313" key="2">
    <source>
        <dbReference type="Proteomes" id="UP000521943"/>
    </source>
</evidence>
<evidence type="ECO:0000313" key="1">
    <source>
        <dbReference type="EMBL" id="KAF6753267.1"/>
    </source>
</evidence>
<name>A0A8H6HVW1_9AGAR</name>
<comment type="caution">
    <text evidence="1">The sequence shown here is derived from an EMBL/GenBank/DDBJ whole genome shotgun (WGS) entry which is preliminary data.</text>
</comment>
<reference evidence="1 2" key="1">
    <citation type="submission" date="2020-07" db="EMBL/GenBank/DDBJ databases">
        <title>Comparative genomics of pyrophilous fungi reveals a link between fire events and developmental genes.</title>
        <authorList>
            <consortium name="DOE Joint Genome Institute"/>
            <person name="Steindorff A.S."/>
            <person name="Carver A."/>
            <person name="Calhoun S."/>
            <person name="Stillman K."/>
            <person name="Liu H."/>
            <person name="Lipzen A."/>
            <person name="Pangilinan J."/>
            <person name="Labutti K."/>
            <person name="Bruns T.D."/>
            <person name="Grigoriev I.V."/>
        </authorList>
    </citation>
    <scope>NUCLEOTIDE SEQUENCE [LARGE SCALE GENOMIC DNA]</scope>
    <source>
        <strain evidence="1 2">CBS 144469</strain>
    </source>
</reference>
<proteinExistence type="predicted"/>
<keyword evidence="2" id="KW-1185">Reference proteome</keyword>
<accession>A0A8H6HVW1</accession>
<organism evidence="1 2">
    <name type="scientific">Ephemerocybe angulata</name>
    <dbReference type="NCBI Taxonomy" id="980116"/>
    <lineage>
        <taxon>Eukaryota</taxon>
        <taxon>Fungi</taxon>
        <taxon>Dikarya</taxon>
        <taxon>Basidiomycota</taxon>
        <taxon>Agaricomycotina</taxon>
        <taxon>Agaricomycetes</taxon>
        <taxon>Agaricomycetidae</taxon>
        <taxon>Agaricales</taxon>
        <taxon>Agaricineae</taxon>
        <taxon>Psathyrellaceae</taxon>
        <taxon>Ephemerocybe</taxon>
    </lineage>
</organism>